<accession>X1K777</accession>
<dbReference type="Gene3D" id="2.60.40.3500">
    <property type="match status" value="2"/>
</dbReference>
<feature type="domain" description="AMIN" evidence="1">
    <location>
        <begin position="136"/>
        <end position="226"/>
    </location>
</feature>
<comment type="caution">
    <text evidence="2">The sequence shown here is derived from an EMBL/GenBank/DDBJ whole genome shotgun (WGS) entry which is preliminary data.</text>
</comment>
<organism evidence="2">
    <name type="scientific">marine sediment metagenome</name>
    <dbReference type="NCBI Taxonomy" id="412755"/>
    <lineage>
        <taxon>unclassified sequences</taxon>
        <taxon>metagenomes</taxon>
        <taxon>ecological metagenomes</taxon>
    </lineage>
</organism>
<sequence length="247" mass="28366">INNISIEPGKLNTKIILEARSSLSIFNSHYSKKFPSTIVIDLDNVKTIQEPQFIPNESTLINRIKIEKIDTDKARILIDLKERVPYRIISDKENTIIELNKIQKSPGDYILNPEIKKELEKSTKANIHLKEMYVSENKDRIDITARLSDEAISQIFVLDNPLRLVVDLFDTLYYKPISVYPVNKLGIKKVRIAQFQVSNPYTITRIVFDITEPKFYTIDSSNEKMVFSFYKETAAQSVPVISTPAPS</sequence>
<dbReference type="EMBL" id="BARV01010951">
    <property type="protein sequence ID" value="GAI02887.1"/>
    <property type="molecule type" value="Genomic_DNA"/>
</dbReference>
<feature type="domain" description="AMIN" evidence="1">
    <location>
        <begin position="31"/>
        <end position="89"/>
    </location>
</feature>
<dbReference type="Pfam" id="PF11741">
    <property type="entry name" value="AMIN"/>
    <property type="match status" value="2"/>
</dbReference>
<gene>
    <name evidence="2" type="ORF">S06H3_20990</name>
</gene>
<evidence type="ECO:0000259" key="1">
    <source>
        <dbReference type="Pfam" id="PF11741"/>
    </source>
</evidence>
<dbReference type="InterPro" id="IPR021731">
    <property type="entry name" value="AMIN_dom"/>
</dbReference>
<feature type="non-terminal residue" evidence="2">
    <location>
        <position position="1"/>
    </location>
</feature>
<protein>
    <recommendedName>
        <fullName evidence="1">AMIN domain-containing protein</fullName>
    </recommendedName>
</protein>
<evidence type="ECO:0000313" key="2">
    <source>
        <dbReference type="EMBL" id="GAI02887.1"/>
    </source>
</evidence>
<proteinExistence type="predicted"/>
<name>X1K777_9ZZZZ</name>
<dbReference type="AlphaFoldDB" id="X1K777"/>
<reference evidence="2" key="1">
    <citation type="journal article" date="2014" name="Front. Microbiol.">
        <title>High frequency of phylogenetically diverse reductive dehalogenase-homologous genes in deep subseafloor sedimentary metagenomes.</title>
        <authorList>
            <person name="Kawai M."/>
            <person name="Futagami T."/>
            <person name="Toyoda A."/>
            <person name="Takaki Y."/>
            <person name="Nishi S."/>
            <person name="Hori S."/>
            <person name="Arai W."/>
            <person name="Tsubouchi T."/>
            <person name="Morono Y."/>
            <person name="Uchiyama I."/>
            <person name="Ito T."/>
            <person name="Fujiyama A."/>
            <person name="Inagaki F."/>
            <person name="Takami H."/>
        </authorList>
    </citation>
    <scope>NUCLEOTIDE SEQUENCE</scope>
    <source>
        <strain evidence="2">Expedition CK06-06</strain>
    </source>
</reference>